<reference evidence="1 2" key="1">
    <citation type="submission" date="2018-08" db="EMBL/GenBank/DDBJ databases">
        <title>A genome reference for cultivated species of the human gut microbiota.</title>
        <authorList>
            <person name="Zou Y."/>
            <person name="Xue W."/>
            <person name="Luo G."/>
        </authorList>
    </citation>
    <scope>NUCLEOTIDE SEQUENCE [LARGE SCALE GENOMIC DNA]</scope>
    <source>
        <strain evidence="1 2">OM06-4</strain>
    </source>
</reference>
<evidence type="ECO:0000313" key="2">
    <source>
        <dbReference type="Proteomes" id="UP000261032"/>
    </source>
</evidence>
<comment type="caution">
    <text evidence="1">The sequence shown here is derived from an EMBL/GenBank/DDBJ whole genome shotgun (WGS) entry which is preliminary data.</text>
</comment>
<dbReference type="Proteomes" id="UP000261032">
    <property type="component" value="Unassembled WGS sequence"/>
</dbReference>
<dbReference type="EMBL" id="QUSL01000002">
    <property type="protein sequence ID" value="RGD86915.1"/>
    <property type="molecule type" value="Genomic_DNA"/>
</dbReference>
<accession>A0A3E3EG73</accession>
<gene>
    <name evidence="1" type="ORF">DXB93_01755</name>
</gene>
<organism evidence="1 2">
    <name type="scientific">Thomasclavelia ramosa</name>
    <dbReference type="NCBI Taxonomy" id="1547"/>
    <lineage>
        <taxon>Bacteria</taxon>
        <taxon>Bacillati</taxon>
        <taxon>Bacillota</taxon>
        <taxon>Erysipelotrichia</taxon>
        <taxon>Erysipelotrichales</taxon>
        <taxon>Coprobacillaceae</taxon>
        <taxon>Thomasclavelia</taxon>
    </lineage>
</organism>
<sequence length="84" mass="9775">MENLNSAEKITKGLELISEGVLETFQNAINLFCDALSNFVDCVNMINKVNHKKPRLPRKTKKKYKKLGIYEDWKYVNKNNNLSK</sequence>
<protein>
    <submittedName>
        <fullName evidence="1">Uncharacterized protein</fullName>
    </submittedName>
</protein>
<name>A0A3E3EG73_9FIRM</name>
<dbReference type="RefSeq" id="WP_117580266.1">
    <property type="nucleotide sequence ID" value="NZ_QUSL01000002.1"/>
</dbReference>
<dbReference type="AlphaFoldDB" id="A0A3E3EG73"/>
<proteinExistence type="predicted"/>
<evidence type="ECO:0000313" key="1">
    <source>
        <dbReference type="EMBL" id="RGD86915.1"/>
    </source>
</evidence>